<protein>
    <submittedName>
        <fullName evidence="2">Tight adherence protein B</fullName>
    </submittedName>
</protein>
<keyword evidence="1" id="KW-0472">Membrane</keyword>
<dbReference type="OrthoDB" id="3747101at2"/>
<keyword evidence="1" id="KW-0812">Transmembrane</keyword>
<sequence>MTIGLLVILAAAVLLLATVGASSYLLGTWEKRAIVHRERSLLRRVGVRAAVFEPMDRLLTRLVPVQRLRTLMVQANVRSIRVSEFLTGAFVLAVVVALSLGQIMAGHWAIILGLTVIAGLIYGLTLLYQRQREQIIAQLPEFGRILASTTGAGLSVQTALAIAGDELADPAGREIAHT</sequence>
<proteinExistence type="predicted"/>
<evidence type="ECO:0000313" key="2">
    <source>
        <dbReference type="EMBL" id="SMY11846.1"/>
    </source>
</evidence>
<dbReference type="AlphaFoldDB" id="A0A2H1L4M7"/>
<name>A0A2H1L4M7_9MICO</name>
<dbReference type="Proteomes" id="UP000234462">
    <property type="component" value="Unassembled WGS sequence"/>
</dbReference>
<keyword evidence="1" id="KW-1133">Transmembrane helix</keyword>
<evidence type="ECO:0000256" key="1">
    <source>
        <dbReference type="SAM" id="Phobius"/>
    </source>
</evidence>
<keyword evidence="3" id="KW-1185">Reference proteome</keyword>
<organism evidence="2 3">
    <name type="scientific">Brevibacterium jeotgali</name>
    <dbReference type="NCBI Taxonomy" id="1262550"/>
    <lineage>
        <taxon>Bacteria</taxon>
        <taxon>Bacillati</taxon>
        <taxon>Actinomycetota</taxon>
        <taxon>Actinomycetes</taxon>
        <taxon>Micrococcales</taxon>
        <taxon>Brevibacteriaceae</taxon>
        <taxon>Brevibacterium</taxon>
    </lineage>
</organism>
<gene>
    <name evidence="2" type="ORF">BJEO58_01437</name>
</gene>
<accession>A0A2H1L4M7</accession>
<feature type="transmembrane region" description="Helical" evidence="1">
    <location>
        <begin position="109"/>
        <end position="128"/>
    </location>
</feature>
<reference evidence="3" key="1">
    <citation type="submission" date="2017-03" db="EMBL/GenBank/DDBJ databases">
        <authorList>
            <person name="Monnet C."/>
        </authorList>
    </citation>
    <scope>NUCLEOTIDE SEQUENCE [LARGE SCALE GENOMIC DNA]</scope>
    <source>
        <strain evidence="3">SJ5-8</strain>
    </source>
</reference>
<dbReference type="RefSeq" id="WP_101588786.1">
    <property type="nucleotide sequence ID" value="NZ_FXZM01000005.1"/>
</dbReference>
<evidence type="ECO:0000313" key="3">
    <source>
        <dbReference type="Proteomes" id="UP000234462"/>
    </source>
</evidence>
<dbReference type="EMBL" id="FXZM01000005">
    <property type="protein sequence ID" value="SMY11846.1"/>
    <property type="molecule type" value="Genomic_DNA"/>
</dbReference>
<feature type="transmembrane region" description="Helical" evidence="1">
    <location>
        <begin position="85"/>
        <end position="103"/>
    </location>
</feature>